<proteinExistence type="predicted"/>
<dbReference type="SUPFAM" id="SSF56399">
    <property type="entry name" value="ADP-ribosylation"/>
    <property type="match status" value="1"/>
</dbReference>
<evidence type="ECO:0000313" key="2">
    <source>
        <dbReference type="Proteomes" id="UP001240984"/>
    </source>
</evidence>
<dbReference type="Pfam" id="PF06108">
    <property type="entry name" value="DUF952"/>
    <property type="match status" value="1"/>
</dbReference>
<sequence>MILHFCTAAAWADAQRAGEYTADTLATEGFIHCSTAAQVHIPATIRARGRTDLILLEIDEVRLPEPPRWEPGDGVDTENLFPHVYGPIPVHAVIAVHPFPPEPDGSFAPPKGLV</sequence>
<gene>
    <name evidence="1" type="ORF">J2S43_005701</name>
</gene>
<dbReference type="PANTHER" id="PTHR34129">
    <property type="entry name" value="BLR1139 PROTEIN"/>
    <property type="match status" value="1"/>
</dbReference>
<name>A0ABT9N0G9_9ACTN</name>
<accession>A0ABT9N0G9</accession>
<keyword evidence="2" id="KW-1185">Reference proteome</keyword>
<dbReference type="EMBL" id="JAUSRA010000001">
    <property type="protein sequence ID" value="MDP9797189.1"/>
    <property type="molecule type" value="Genomic_DNA"/>
</dbReference>
<dbReference type="Proteomes" id="UP001240984">
    <property type="component" value="Unassembled WGS sequence"/>
</dbReference>
<organism evidence="1 2">
    <name type="scientific">Catenuloplanes nepalensis</name>
    <dbReference type="NCBI Taxonomy" id="587533"/>
    <lineage>
        <taxon>Bacteria</taxon>
        <taxon>Bacillati</taxon>
        <taxon>Actinomycetota</taxon>
        <taxon>Actinomycetes</taxon>
        <taxon>Micromonosporales</taxon>
        <taxon>Micromonosporaceae</taxon>
        <taxon>Catenuloplanes</taxon>
    </lineage>
</organism>
<dbReference type="InterPro" id="IPR009297">
    <property type="entry name" value="DUF952"/>
</dbReference>
<dbReference type="PANTHER" id="PTHR34129:SF1">
    <property type="entry name" value="DUF952 DOMAIN-CONTAINING PROTEIN"/>
    <property type="match status" value="1"/>
</dbReference>
<evidence type="ECO:0000313" key="1">
    <source>
        <dbReference type="EMBL" id="MDP9797189.1"/>
    </source>
</evidence>
<protein>
    <submittedName>
        <fullName evidence="1">Uncharacterized protein (DUF952 family)</fullName>
    </submittedName>
</protein>
<reference evidence="1 2" key="1">
    <citation type="submission" date="2023-07" db="EMBL/GenBank/DDBJ databases">
        <title>Sequencing the genomes of 1000 actinobacteria strains.</title>
        <authorList>
            <person name="Klenk H.-P."/>
        </authorList>
    </citation>
    <scope>NUCLEOTIDE SEQUENCE [LARGE SCALE GENOMIC DNA]</scope>
    <source>
        <strain evidence="1 2">DSM 44710</strain>
    </source>
</reference>
<dbReference type="RefSeq" id="WP_306834331.1">
    <property type="nucleotide sequence ID" value="NZ_JAUSRA010000001.1"/>
</dbReference>
<comment type="caution">
    <text evidence="1">The sequence shown here is derived from an EMBL/GenBank/DDBJ whole genome shotgun (WGS) entry which is preliminary data.</text>
</comment>
<dbReference type="Gene3D" id="3.20.170.20">
    <property type="entry name" value="Protein of unknown function DUF952"/>
    <property type="match status" value="1"/>
</dbReference>